<dbReference type="AlphaFoldDB" id="A0A086JFF6"/>
<protein>
    <submittedName>
        <fullName evidence="2">Uncharacterized protein</fullName>
    </submittedName>
</protein>
<sequence>MFSGETLFSSMMYCQFTRWGEEGRRPLRTLFVLCVLLAFCGVTTHIASAARADVDPVSATEAVVAEVEEASRQDEAAENRDESLEDAVSSPDALATALMQRIQELYQESFRLLASAKADATAFKEELAAHLENIKQGGLPTDPAQFRSLGGMQLSWMEADKSRKEASVAMEKLAVVLGQLKAVADEVGTTLKGSVEQAVRQGQKLYGSLLNTLMKDEKQSTKDQGIQIELRKGSI</sequence>
<dbReference type="VEuPathDB" id="ToxoDB:TGP89_291630"/>
<comment type="caution">
    <text evidence="2">The sequence shown here is derived from an EMBL/GenBank/DDBJ whole genome shotgun (WGS) entry which is preliminary data.</text>
</comment>
<accession>A0A086JFF6</accession>
<dbReference type="OrthoDB" id="330227at2759"/>
<evidence type="ECO:0000313" key="2">
    <source>
        <dbReference type="EMBL" id="KFG30874.1"/>
    </source>
</evidence>
<dbReference type="Proteomes" id="UP000028828">
    <property type="component" value="Unassembled WGS sequence"/>
</dbReference>
<feature type="compositionally biased region" description="Basic and acidic residues" evidence="1">
    <location>
        <begin position="69"/>
        <end position="82"/>
    </location>
</feature>
<evidence type="ECO:0000313" key="3">
    <source>
        <dbReference type="Proteomes" id="UP000028828"/>
    </source>
</evidence>
<evidence type="ECO:0000256" key="1">
    <source>
        <dbReference type="SAM" id="MobiDB-lite"/>
    </source>
</evidence>
<feature type="region of interest" description="Disordered" evidence="1">
    <location>
        <begin position="68"/>
        <end position="87"/>
    </location>
</feature>
<dbReference type="EMBL" id="AEYI02002013">
    <property type="protein sequence ID" value="KFG30874.1"/>
    <property type="molecule type" value="Genomic_DNA"/>
</dbReference>
<reference evidence="2 3" key="1">
    <citation type="submission" date="2014-03" db="EMBL/GenBank/DDBJ databases">
        <authorList>
            <person name="Sibley D."/>
            <person name="Venepally P."/>
            <person name="Karamycheva S."/>
            <person name="Hadjithomas M."/>
            <person name="Khan A."/>
            <person name="Brunk B."/>
            <person name="Roos D."/>
            <person name="Caler E."/>
            <person name="Lorenzi H."/>
        </authorList>
    </citation>
    <scope>NUCLEOTIDE SEQUENCE [LARGE SCALE GENOMIC DNA]</scope>
    <source>
        <strain evidence="3">p89</strain>
    </source>
</reference>
<proteinExistence type="predicted"/>
<name>A0A086JFF6_TOXGO</name>
<organism evidence="2 3">
    <name type="scientific">Toxoplasma gondii p89</name>
    <dbReference type="NCBI Taxonomy" id="943119"/>
    <lineage>
        <taxon>Eukaryota</taxon>
        <taxon>Sar</taxon>
        <taxon>Alveolata</taxon>
        <taxon>Apicomplexa</taxon>
        <taxon>Conoidasida</taxon>
        <taxon>Coccidia</taxon>
        <taxon>Eucoccidiorida</taxon>
        <taxon>Eimeriorina</taxon>
        <taxon>Sarcocystidae</taxon>
        <taxon>Toxoplasma</taxon>
    </lineage>
</organism>
<gene>
    <name evidence="2" type="ORF">TGP89_291630</name>
</gene>